<sequence length="65" mass="6527">MRRITAALAALAVTTGVLLATTATPSAQAEGWPAGHCIGSSLAMFATTGLCVLPRNFPVLTSPAT</sequence>
<keyword evidence="3" id="KW-1185">Reference proteome</keyword>
<dbReference type="AlphaFoldDB" id="A0A066U3B0"/>
<organism evidence="2 3">
    <name type="scientific">Amycolatopsis rifamycinica</name>
    <dbReference type="NCBI Taxonomy" id="287986"/>
    <lineage>
        <taxon>Bacteria</taxon>
        <taxon>Bacillati</taxon>
        <taxon>Actinomycetota</taxon>
        <taxon>Actinomycetes</taxon>
        <taxon>Pseudonocardiales</taxon>
        <taxon>Pseudonocardiaceae</taxon>
        <taxon>Amycolatopsis</taxon>
    </lineage>
</organism>
<feature type="signal peptide" evidence="1">
    <location>
        <begin position="1"/>
        <end position="29"/>
    </location>
</feature>
<protein>
    <submittedName>
        <fullName evidence="2">Uncharacterized protein</fullName>
    </submittedName>
</protein>
<name>A0A066U3B0_9PSEU</name>
<dbReference type="Proteomes" id="UP000027345">
    <property type="component" value="Unassembled WGS sequence"/>
</dbReference>
<comment type="caution">
    <text evidence="2">The sequence shown here is derived from an EMBL/GenBank/DDBJ whole genome shotgun (WGS) entry which is preliminary data.</text>
</comment>
<reference evidence="2 3" key="1">
    <citation type="submission" date="2014-05" db="EMBL/GenBank/DDBJ databases">
        <title>Draft genome sequence of Amycolatopsis rifamycinica DSM 46095.</title>
        <authorList>
            <person name="Lal R."/>
            <person name="Saxena A."/>
            <person name="Kumari R."/>
            <person name="Mukherjee U."/>
            <person name="Singh P."/>
            <person name="Sangwan N."/>
            <person name="Mahato N.K."/>
        </authorList>
    </citation>
    <scope>NUCLEOTIDE SEQUENCE [LARGE SCALE GENOMIC DNA]</scope>
    <source>
        <strain evidence="2 3">DSM 46095</strain>
    </source>
</reference>
<gene>
    <name evidence="2" type="ORF">DV20_11235</name>
</gene>
<feature type="chain" id="PRO_5001631745" evidence="1">
    <location>
        <begin position="30"/>
        <end position="65"/>
    </location>
</feature>
<accession>A0A066U3B0</accession>
<evidence type="ECO:0000313" key="3">
    <source>
        <dbReference type="Proteomes" id="UP000027345"/>
    </source>
</evidence>
<keyword evidence="1" id="KW-0732">Signal</keyword>
<evidence type="ECO:0000256" key="1">
    <source>
        <dbReference type="SAM" id="SignalP"/>
    </source>
</evidence>
<dbReference type="RefSeq" id="WP_200876394.1">
    <property type="nucleotide sequence ID" value="NZ_JMQI01000024.1"/>
</dbReference>
<evidence type="ECO:0000313" key="2">
    <source>
        <dbReference type="EMBL" id="KDN21956.1"/>
    </source>
</evidence>
<dbReference type="EMBL" id="JMQI01000024">
    <property type="protein sequence ID" value="KDN21956.1"/>
    <property type="molecule type" value="Genomic_DNA"/>
</dbReference>
<proteinExistence type="predicted"/>